<dbReference type="InterPro" id="IPR011701">
    <property type="entry name" value="MFS"/>
</dbReference>
<feature type="transmembrane region" description="Helical" evidence="3">
    <location>
        <begin position="21"/>
        <end position="46"/>
    </location>
</feature>
<feature type="transmembrane region" description="Helical" evidence="3">
    <location>
        <begin position="132"/>
        <end position="152"/>
    </location>
</feature>
<organism evidence="4 5">
    <name type="scientific">Elsinoe batatas</name>
    <dbReference type="NCBI Taxonomy" id="2601811"/>
    <lineage>
        <taxon>Eukaryota</taxon>
        <taxon>Fungi</taxon>
        <taxon>Dikarya</taxon>
        <taxon>Ascomycota</taxon>
        <taxon>Pezizomycotina</taxon>
        <taxon>Dothideomycetes</taxon>
        <taxon>Dothideomycetidae</taxon>
        <taxon>Myriangiales</taxon>
        <taxon>Elsinoaceae</taxon>
        <taxon>Elsinoe</taxon>
    </lineage>
</organism>
<feature type="transmembrane region" description="Helical" evidence="3">
    <location>
        <begin position="101"/>
        <end position="126"/>
    </location>
</feature>
<dbReference type="InterPro" id="IPR036259">
    <property type="entry name" value="MFS_trans_sf"/>
</dbReference>
<accession>A0A8K0PKK9</accession>
<dbReference type="SUPFAM" id="SSF103473">
    <property type="entry name" value="MFS general substrate transporter"/>
    <property type="match status" value="1"/>
</dbReference>
<feature type="transmembrane region" description="Helical" evidence="3">
    <location>
        <begin position="271"/>
        <end position="290"/>
    </location>
</feature>
<dbReference type="PANTHER" id="PTHR11360">
    <property type="entry name" value="MONOCARBOXYLATE TRANSPORTER"/>
    <property type="match status" value="1"/>
</dbReference>
<comment type="similarity">
    <text evidence="2">Belongs to the major facilitator superfamily. Monocarboxylate porter (TC 2.A.1.13) family.</text>
</comment>
<evidence type="ECO:0000313" key="5">
    <source>
        <dbReference type="Proteomes" id="UP000809789"/>
    </source>
</evidence>
<comment type="subcellular location">
    <subcellularLocation>
        <location evidence="1">Membrane</location>
        <topology evidence="1">Multi-pass membrane protein</topology>
    </subcellularLocation>
</comment>
<dbReference type="Gene3D" id="1.20.1250.20">
    <property type="entry name" value="MFS general substrate transporter like domains"/>
    <property type="match status" value="1"/>
</dbReference>
<feature type="transmembrane region" description="Helical" evidence="3">
    <location>
        <begin position="368"/>
        <end position="394"/>
    </location>
</feature>
<dbReference type="PANTHER" id="PTHR11360:SF177">
    <property type="entry name" value="RIBOFLAVIN TRANSPORTER MCH5"/>
    <property type="match status" value="1"/>
</dbReference>
<evidence type="ECO:0008006" key="6">
    <source>
        <dbReference type="Google" id="ProtNLM"/>
    </source>
</evidence>
<feature type="transmembrane region" description="Helical" evidence="3">
    <location>
        <begin position="297"/>
        <end position="316"/>
    </location>
</feature>
<keyword evidence="3" id="KW-0812">Transmembrane</keyword>
<dbReference type="AlphaFoldDB" id="A0A8K0PKK9"/>
<evidence type="ECO:0000256" key="2">
    <source>
        <dbReference type="ARBA" id="ARBA00006727"/>
    </source>
</evidence>
<protein>
    <recommendedName>
        <fullName evidence="6">Major facilitator superfamily (MFS) profile domain-containing protein</fullName>
    </recommendedName>
</protein>
<dbReference type="GO" id="GO:0022857">
    <property type="term" value="F:transmembrane transporter activity"/>
    <property type="evidence" value="ECO:0007669"/>
    <property type="project" value="InterPro"/>
</dbReference>
<keyword evidence="3" id="KW-1133">Transmembrane helix</keyword>
<dbReference type="InterPro" id="IPR050327">
    <property type="entry name" value="Proton-linked_MCT"/>
</dbReference>
<evidence type="ECO:0000256" key="3">
    <source>
        <dbReference type="SAM" id="Phobius"/>
    </source>
</evidence>
<comment type="caution">
    <text evidence="4">The sequence shown here is derived from an EMBL/GenBank/DDBJ whole genome shotgun (WGS) entry which is preliminary data.</text>
</comment>
<dbReference type="EMBL" id="JAESVG020000003">
    <property type="protein sequence ID" value="KAG8628949.1"/>
    <property type="molecule type" value="Genomic_DNA"/>
</dbReference>
<gene>
    <name evidence="4" type="ORF">KVT40_002814</name>
</gene>
<dbReference type="Proteomes" id="UP000809789">
    <property type="component" value="Unassembled WGS sequence"/>
</dbReference>
<dbReference type="GO" id="GO:0016020">
    <property type="term" value="C:membrane"/>
    <property type="evidence" value="ECO:0007669"/>
    <property type="project" value="UniProtKB-SubCell"/>
</dbReference>
<dbReference type="OrthoDB" id="410267at2759"/>
<dbReference type="Pfam" id="PF07690">
    <property type="entry name" value="MFS_1"/>
    <property type="match status" value="1"/>
</dbReference>
<feature type="transmembrane region" description="Helical" evidence="3">
    <location>
        <begin position="164"/>
        <end position="188"/>
    </location>
</feature>
<keyword evidence="5" id="KW-1185">Reference proteome</keyword>
<sequence length="398" mass="43250">MDAGKTGSKWQWSSHDIQAARVVVGCWLTLFPAAGLLNSSGTLQAILLEGDLRSYTDSEVSWIISVYAWAYFFGGLLITGSIGVILASLSMSFCRAYYQYMLAFGVLGGFSSSCLYTTCVAVLAHWYDKRRALATALALTAGSIGGIAYPFMLSGLTPKIGLDWTFRATTLLTVVCLCLGIVLVRARLPPNSQARCIFDWRGFKDMRFTVTMLAFFFLEGAVLIPPAYITMYAISMGVERSMVDKLLPIMNATAVLGRVIPGLAADIFGRYNVTILCIVTCSALIPGLWLQADRNAASMAVFAGLYGFFSGPAYSLTPVCVSQLCRVEEYASKYGAAYGIVSLATLSGIPFSGLVLEARGERNYEHLILFCGATYVVASILFIVARALCCGWRFRTIF</sequence>
<name>A0A8K0PKK9_9PEZI</name>
<feature type="transmembrane region" description="Helical" evidence="3">
    <location>
        <begin position="208"/>
        <end position="234"/>
    </location>
</feature>
<feature type="transmembrane region" description="Helical" evidence="3">
    <location>
        <begin position="336"/>
        <end position="356"/>
    </location>
</feature>
<keyword evidence="3" id="KW-0472">Membrane</keyword>
<feature type="transmembrane region" description="Helical" evidence="3">
    <location>
        <begin position="66"/>
        <end position="89"/>
    </location>
</feature>
<evidence type="ECO:0000256" key="1">
    <source>
        <dbReference type="ARBA" id="ARBA00004141"/>
    </source>
</evidence>
<evidence type="ECO:0000313" key="4">
    <source>
        <dbReference type="EMBL" id="KAG8628949.1"/>
    </source>
</evidence>
<reference evidence="4" key="1">
    <citation type="submission" date="2021-07" db="EMBL/GenBank/DDBJ databases">
        <title>Elsinoe batatas strain:CRI-CJ2 Genome sequencing and assembly.</title>
        <authorList>
            <person name="Huang L."/>
        </authorList>
    </citation>
    <scope>NUCLEOTIDE SEQUENCE</scope>
    <source>
        <strain evidence="4">CRI-CJ2</strain>
    </source>
</reference>
<proteinExistence type="inferred from homology"/>